<feature type="signal peptide" evidence="6">
    <location>
        <begin position="1"/>
        <end position="35"/>
    </location>
</feature>
<evidence type="ECO:0000259" key="7">
    <source>
        <dbReference type="PROSITE" id="PS50835"/>
    </source>
</evidence>
<organism evidence="8 9">
    <name type="scientific">Branchiostoma lanceolatum</name>
    <name type="common">Common lancelet</name>
    <name type="synonym">Amphioxus lanceolatum</name>
    <dbReference type="NCBI Taxonomy" id="7740"/>
    <lineage>
        <taxon>Eukaryota</taxon>
        <taxon>Metazoa</taxon>
        <taxon>Chordata</taxon>
        <taxon>Cephalochordata</taxon>
        <taxon>Leptocardii</taxon>
        <taxon>Amphioxiformes</taxon>
        <taxon>Branchiostomatidae</taxon>
        <taxon>Branchiostoma</taxon>
    </lineage>
</organism>
<accession>A0A8J9ZC62</accession>
<dbReference type="Gene3D" id="3.80.10.10">
    <property type="entry name" value="Ribonuclease Inhibitor"/>
    <property type="match status" value="2"/>
</dbReference>
<feature type="compositionally biased region" description="Polar residues" evidence="4">
    <location>
        <begin position="895"/>
        <end position="912"/>
    </location>
</feature>
<proteinExistence type="predicted"/>
<dbReference type="EMBL" id="OV696703">
    <property type="protein sequence ID" value="CAH1250755.1"/>
    <property type="molecule type" value="Genomic_DNA"/>
</dbReference>
<feature type="compositionally biased region" description="Gly residues" evidence="4">
    <location>
        <begin position="498"/>
        <end position="509"/>
    </location>
</feature>
<feature type="compositionally biased region" description="Low complexity" evidence="4">
    <location>
        <begin position="411"/>
        <end position="420"/>
    </location>
</feature>
<keyword evidence="9" id="KW-1185">Reference proteome</keyword>
<feature type="compositionally biased region" description="Acidic residues" evidence="4">
    <location>
        <begin position="752"/>
        <end position="765"/>
    </location>
</feature>
<feature type="compositionally biased region" description="Low complexity" evidence="4">
    <location>
        <begin position="1066"/>
        <end position="1083"/>
    </location>
</feature>
<dbReference type="GO" id="GO:0005886">
    <property type="term" value="C:plasma membrane"/>
    <property type="evidence" value="ECO:0007669"/>
    <property type="project" value="TreeGrafter"/>
</dbReference>
<keyword evidence="5" id="KW-1133">Transmembrane helix</keyword>
<reference evidence="8" key="1">
    <citation type="submission" date="2022-01" db="EMBL/GenBank/DDBJ databases">
        <authorList>
            <person name="Braso-Vives M."/>
        </authorList>
    </citation>
    <scope>NUCLEOTIDE SEQUENCE</scope>
</reference>
<evidence type="ECO:0000256" key="1">
    <source>
        <dbReference type="ARBA" id="ARBA00022614"/>
    </source>
</evidence>
<feature type="compositionally biased region" description="Basic and acidic residues" evidence="4">
    <location>
        <begin position="979"/>
        <end position="989"/>
    </location>
</feature>
<dbReference type="InterPro" id="IPR032675">
    <property type="entry name" value="LRR_dom_sf"/>
</dbReference>
<protein>
    <submittedName>
        <fullName evidence="8">IGSF10 protein</fullName>
    </submittedName>
</protein>
<feature type="region of interest" description="Disordered" evidence="4">
    <location>
        <begin position="671"/>
        <end position="1124"/>
    </location>
</feature>
<gene>
    <name evidence="8" type="primary">IGSF10</name>
    <name evidence="8" type="ORF">BLAG_LOCUS11360</name>
</gene>
<keyword evidence="1" id="KW-0433">Leucine-rich repeat</keyword>
<feature type="compositionally biased region" description="Basic and acidic residues" evidence="4">
    <location>
        <begin position="935"/>
        <end position="956"/>
    </location>
</feature>
<keyword evidence="5" id="KW-0812">Transmembrane</keyword>
<feature type="compositionally biased region" description="Basic and acidic residues" evidence="4">
    <location>
        <begin position="778"/>
        <end position="797"/>
    </location>
</feature>
<feature type="transmembrane region" description="Helical" evidence="5">
    <location>
        <begin position="603"/>
        <end position="627"/>
    </location>
</feature>
<feature type="compositionally biased region" description="Basic and acidic residues" evidence="4">
    <location>
        <begin position="722"/>
        <end position="731"/>
    </location>
</feature>
<dbReference type="PROSITE" id="PS51450">
    <property type="entry name" value="LRR"/>
    <property type="match status" value="1"/>
</dbReference>
<sequence length="1124" mass="121844">MTFSKDPIGEKMESLLQKLLWELFMAIIIVNVAHAQPACDDNRQSFACSCSDSSDGLSVSCEYRGFNEIPDGIPDDVVSLNLKHNKIEELKTGQLERFSKLKSLVLQHNGLRVVEEKAFSGLDDLEVLDLSYNKMTSVPCEEFQWIPKLKTLHMMENLVSSLSGQCFLPLTQIQKIDLSSTNITSVEEIPFDQMENLKLLDLSGNSLQTIPAGFCPEEGQTVNLHWNPWLCDCALKPLRECESLSTEIRCAMPYHIRGWSIGDLENADQWMACGLPKAVSSKVMHIEEGEAVNLACDPEVDPYGDVVWWLVEDETWQARGEITIYVKNDHAGTYVCAQSKDKSKWAFQEVRVIPPETTPTPYVIPQFSTAARGSTKSKTTPLKTTISESVASSASPSASPEEKVQSTPQWSSSSGSTSSGNGAGGNVPKPSTPSSTESAKTSTAARAETSPKGVLPSTTMESGDVPLAATAKAGDNNNAVPLVPGSGSKTTPITSTSGGAGGALGGPLSGPGSQTSSPPPQRGQDGVSEKSRHRGDAVNPGDSTYGKDQTTQSSVLTSDDGLGAGVLPGGAIVRVPLDDKDKKPNDGQVTKTGATKRMDMSGMWVIIAVAAIIATYILIGLLCCICYKCRNTRGKRNKKPPIVMIEESPEKHGFEDGNESIELVEKSPNFALPDKADDKSPDTSISTDNVELSDDAANPTKWTAPGVPLALPDQNEDTGQILDRHSRDPSDRSSGPPRSDEKLTQETAILDDSTDNSDDDDDQIPENDKWMNPNHLHAIPDLKTDRPDPDSIPDLRRSRNGSESFWNNPLTSLDRKKMAQEPLQSKDDNSKKPKFPADVTAPTDLSDLPLFRSPKESRDTQSSPDQEHDGSSTPVGFENPWKRLSAMDSIPPYDSLTSSPTSSVKNDPTNPSKEPPLAKIQDIFSDHLQRKKQQKPTDEPKEEKVLPPKGNTEKPRSPSKVPASPETNIDIPPTTITDKPIDQSPRRPPQEPSDEVPKTSGRQQPPSSTRKNNSVPSDKANQSDSQQKPAKPSSNKPNGEPQTPKPRENEADLGPQPAAPSDQQKPRSLSLPLSLPDGLKKLSVFAPEESEPAQVPAKPPRKSHKSGYASLSRSTDFVIPPFDN</sequence>
<feature type="compositionally biased region" description="Low complexity" evidence="4">
    <location>
        <begin position="969"/>
        <end position="978"/>
    </location>
</feature>
<evidence type="ECO:0000313" key="8">
    <source>
        <dbReference type="EMBL" id="CAH1250755.1"/>
    </source>
</evidence>
<evidence type="ECO:0000256" key="2">
    <source>
        <dbReference type="ARBA" id="ARBA00022729"/>
    </source>
</evidence>
<dbReference type="SMART" id="SM00409">
    <property type="entry name" value="IG"/>
    <property type="match status" value="1"/>
</dbReference>
<feature type="domain" description="Ig-like" evidence="7">
    <location>
        <begin position="276"/>
        <end position="336"/>
    </location>
</feature>
<feature type="region of interest" description="Disordered" evidence="4">
    <location>
        <begin position="371"/>
        <end position="562"/>
    </location>
</feature>
<keyword evidence="3" id="KW-0677">Repeat</keyword>
<dbReference type="InterPro" id="IPR003599">
    <property type="entry name" value="Ig_sub"/>
</dbReference>
<feature type="compositionally biased region" description="Polar residues" evidence="4">
    <location>
        <begin position="1000"/>
        <end position="1041"/>
    </location>
</feature>
<feature type="compositionally biased region" description="Polar residues" evidence="4">
    <location>
        <begin position="801"/>
        <end position="811"/>
    </location>
</feature>
<feature type="compositionally biased region" description="Basic and acidic residues" evidence="4">
    <location>
        <begin position="813"/>
        <end position="831"/>
    </location>
</feature>
<dbReference type="InterPro" id="IPR050541">
    <property type="entry name" value="LRR_TM_domain-containing"/>
</dbReference>
<feature type="compositionally biased region" description="Low complexity" evidence="4">
    <location>
        <begin position="432"/>
        <end position="450"/>
    </location>
</feature>
<feature type="compositionally biased region" description="Basic and acidic residues" evidence="4">
    <location>
        <begin position="527"/>
        <end position="536"/>
    </location>
</feature>
<evidence type="ECO:0000256" key="4">
    <source>
        <dbReference type="SAM" id="MobiDB-lite"/>
    </source>
</evidence>
<dbReference type="InterPro" id="IPR003591">
    <property type="entry name" value="Leu-rich_rpt_typical-subtyp"/>
</dbReference>
<dbReference type="AlphaFoldDB" id="A0A8J9ZC62"/>
<keyword evidence="5" id="KW-0472">Membrane</keyword>
<dbReference type="PROSITE" id="PS50835">
    <property type="entry name" value="IG_LIKE"/>
    <property type="match status" value="1"/>
</dbReference>
<evidence type="ECO:0000256" key="6">
    <source>
        <dbReference type="SAM" id="SignalP"/>
    </source>
</evidence>
<feature type="chain" id="PRO_5035430998" evidence="6">
    <location>
        <begin position="36"/>
        <end position="1124"/>
    </location>
</feature>
<dbReference type="PRINTS" id="PR00019">
    <property type="entry name" value="LEURICHRPT"/>
</dbReference>
<evidence type="ECO:0000256" key="5">
    <source>
        <dbReference type="SAM" id="Phobius"/>
    </source>
</evidence>
<dbReference type="SMART" id="SM00369">
    <property type="entry name" value="LRR_TYP"/>
    <property type="match status" value="4"/>
</dbReference>
<dbReference type="Pfam" id="PF13855">
    <property type="entry name" value="LRR_8"/>
    <property type="match status" value="2"/>
</dbReference>
<dbReference type="InterPro" id="IPR001611">
    <property type="entry name" value="Leu-rich_rpt"/>
</dbReference>
<dbReference type="PANTHER" id="PTHR24369:SF210">
    <property type="entry name" value="CHAOPTIN-RELATED"/>
    <property type="match status" value="1"/>
</dbReference>
<keyword evidence="2 6" id="KW-0732">Signal</keyword>
<dbReference type="OrthoDB" id="676979at2759"/>
<feature type="compositionally biased region" description="Basic and acidic residues" evidence="4">
    <location>
        <begin position="853"/>
        <end position="870"/>
    </location>
</feature>
<evidence type="ECO:0000256" key="3">
    <source>
        <dbReference type="ARBA" id="ARBA00022737"/>
    </source>
</evidence>
<feature type="compositionally biased region" description="Polar residues" evidence="4">
    <location>
        <begin position="546"/>
        <end position="557"/>
    </location>
</feature>
<evidence type="ECO:0000313" key="9">
    <source>
        <dbReference type="Proteomes" id="UP000838412"/>
    </source>
</evidence>
<dbReference type="InterPro" id="IPR007110">
    <property type="entry name" value="Ig-like_dom"/>
</dbReference>
<dbReference type="Proteomes" id="UP000838412">
    <property type="component" value="Chromosome 18"/>
</dbReference>
<feature type="compositionally biased region" description="Low complexity" evidence="4">
    <location>
        <begin position="374"/>
        <end position="399"/>
    </location>
</feature>
<dbReference type="SUPFAM" id="SSF52058">
    <property type="entry name" value="L domain-like"/>
    <property type="match status" value="1"/>
</dbReference>
<name>A0A8J9ZC62_BRALA</name>
<dbReference type="PANTHER" id="PTHR24369">
    <property type="entry name" value="ANTIGEN BSP, PUTATIVE-RELATED"/>
    <property type="match status" value="1"/>
</dbReference>